<dbReference type="OrthoDB" id="6597954at2"/>
<dbReference type="Gene3D" id="3.20.20.450">
    <property type="entry name" value="EAL domain"/>
    <property type="match status" value="1"/>
</dbReference>
<dbReference type="InterPro" id="IPR043128">
    <property type="entry name" value="Rev_trsase/Diguanyl_cyclase"/>
</dbReference>
<evidence type="ECO:0000313" key="2">
    <source>
        <dbReference type="EMBL" id="ABE57680.1"/>
    </source>
</evidence>
<dbReference type="SUPFAM" id="SSF141868">
    <property type="entry name" value="EAL domain-like"/>
    <property type="match status" value="1"/>
</dbReference>
<dbReference type="Pfam" id="PF00990">
    <property type="entry name" value="GGDEF"/>
    <property type="match status" value="1"/>
</dbReference>
<dbReference type="eggNOG" id="COG2200">
    <property type="taxonomic scope" value="Bacteria"/>
</dbReference>
<dbReference type="PANTHER" id="PTHR33121:SF19">
    <property type="entry name" value="CYCLIC DI-GMP PHOSPHODIESTERASE PA2567"/>
    <property type="match status" value="1"/>
</dbReference>
<dbReference type="PROSITE" id="PS50883">
    <property type="entry name" value="EAL"/>
    <property type="match status" value="1"/>
</dbReference>
<dbReference type="EMBL" id="CP000285">
    <property type="protein sequence ID" value="ABE57680.1"/>
    <property type="molecule type" value="Genomic_DNA"/>
</dbReference>
<protein>
    <submittedName>
        <fullName evidence="2">Diguanylate cyclase/phosphodiesterase with GAF sensor</fullName>
    </submittedName>
</protein>
<dbReference type="InterPro" id="IPR000160">
    <property type="entry name" value="GGDEF_dom"/>
</dbReference>
<dbReference type="InterPro" id="IPR001633">
    <property type="entry name" value="EAL_dom"/>
</dbReference>
<keyword evidence="3" id="KW-1185">Reference proteome</keyword>
<dbReference type="Proteomes" id="UP000000239">
    <property type="component" value="Chromosome"/>
</dbReference>
<accession>Q1R0S8</accession>
<dbReference type="InterPro" id="IPR035919">
    <property type="entry name" value="EAL_sf"/>
</dbReference>
<dbReference type="eggNOG" id="COG2199">
    <property type="taxonomic scope" value="Bacteria"/>
</dbReference>
<name>Q1R0S8_CHRI1</name>
<dbReference type="InterPro" id="IPR029787">
    <property type="entry name" value="Nucleotide_cyclase"/>
</dbReference>
<dbReference type="Gene3D" id="3.30.450.40">
    <property type="match status" value="1"/>
</dbReference>
<dbReference type="CDD" id="cd01948">
    <property type="entry name" value="EAL"/>
    <property type="match status" value="1"/>
</dbReference>
<sequence length="601" mass="67312">MVDGGRVSSKGIFTSEEKEKLKGMYESRLSRLGPSHALDCLTQLASSVIGVPTSLVTLLGPDVQWIKSRYNFGLDVTPLESSFCRRTVQRKDLTIIEDALDDDEFKCNDLVNSAPYVRFYAGAPLFDSEGAAIGGVCVIDYEPRKLSDKEAEMLRAFSVIASNLLESSNNVGFVDSVTFLPNQQRLMRDLDALHARQDEDHVLPKTVIVLEVVSTSGYHELAKSYGVEAVEEVSKNIADLLRVCLSERHLLYAVSLSRFSVLVPQSERGAVIDIVAALNFRIGAGGNTALPVNLQVCAGYYDFDPLAIAPRDTFRRALSALYEALAYREPVMAYQVNFDNAQQRKVKLINSLPEALEDRQLYLMVQPKINMRSGEVVGLEALLRWRHPEFGELSPMEFVPLVAQTYMVNDLTHWVVREALGIISRFHEKGCYLTISVNVTTTNLFDDSFFNCVESMLGEFGVDPKYLEIECLETEELLEDYRIASVLQALRDIGVRIALDDFGSGYSNLNYLRRIPVDVVKIDRSIIKDMEVDAGSRAIVFRLVQILKHFDYGIVAEGIENQATADQLLQFGCVVGQGYYFYRPMIWEKALESFAQCLPSS</sequence>
<dbReference type="SUPFAM" id="SSF55781">
    <property type="entry name" value="GAF domain-like"/>
    <property type="match status" value="1"/>
</dbReference>
<dbReference type="SMART" id="SM00052">
    <property type="entry name" value="EAL"/>
    <property type="match status" value="1"/>
</dbReference>
<dbReference type="SMART" id="SM00267">
    <property type="entry name" value="GGDEF"/>
    <property type="match status" value="1"/>
</dbReference>
<dbReference type="SMART" id="SM00065">
    <property type="entry name" value="GAF"/>
    <property type="match status" value="1"/>
</dbReference>
<dbReference type="HOGENOM" id="CLU_000445_70_34_6"/>
<reference evidence="2 3" key="1">
    <citation type="journal article" date="2011" name="Stand. Genomic Sci.">
        <title>Complete genome sequence of the halophilic and highly halotolerant Chromohalobacter salexigens type strain (1H11(T)).</title>
        <authorList>
            <person name="Copeland A."/>
            <person name="O'Connor K."/>
            <person name="Lucas S."/>
            <person name="Lapidus A."/>
            <person name="Berry K.W."/>
            <person name="Detter J.C."/>
            <person name="Del Rio T.G."/>
            <person name="Hammon N."/>
            <person name="Dalin E."/>
            <person name="Tice H."/>
            <person name="Pitluck S."/>
            <person name="Bruce D."/>
            <person name="Goodwin L."/>
            <person name="Han C."/>
            <person name="Tapia R."/>
            <person name="Saunders E."/>
            <person name="Schmutz J."/>
            <person name="Brettin T."/>
            <person name="Larimer F."/>
            <person name="Land M."/>
            <person name="Hauser L."/>
            <person name="Vargas C."/>
            <person name="Nieto J.J."/>
            <person name="Kyrpides N.C."/>
            <person name="Ivanova N."/>
            <person name="Goker M."/>
            <person name="Klenk H.P."/>
            <person name="Csonka L.N."/>
            <person name="Woyke T."/>
        </authorList>
    </citation>
    <scope>NUCLEOTIDE SEQUENCE [LARGE SCALE GENOMIC DNA]</scope>
    <source>
        <strain evidence="3">ATCC BAA-138 / DSM 3043 / CIP 106854 / NCIMB 13768 / 1H11</strain>
    </source>
</reference>
<organism evidence="2 3">
    <name type="scientific">Chromohalobacter israelensis (strain ATCC BAA-138 / DSM 3043 / CIP 106854 / NCIMB 13768 / 1H11)</name>
    <name type="common">Chromohalobacter salexigens</name>
    <dbReference type="NCBI Taxonomy" id="290398"/>
    <lineage>
        <taxon>Bacteria</taxon>
        <taxon>Pseudomonadati</taxon>
        <taxon>Pseudomonadota</taxon>
        <taxon>Gammaproteobacteria</taxon>
        <taxon>Oceanospirillales</taxon>
        <taxon>Halomonadaceae</taxon>
        <taxon>Chromohalobacter</taxon>
    </lineage>
</organism>
<dbReference type="Pfam" id="PF00563">
    <property type="entry name" value="EAL"/>
    <property type="match status" value="1"/>
</dbReference>
<dbReference type="eggNOG" id="COG2203">
    <property type="taxonomic scope" value="Bacteria"/>
</dbReference>
<dbReference type="STRING" id="290398.Csal_0318"/>
<evidence type="ECO:0000313" key="3">
    <source>
        <dbReference type="Proteomes" id="UP000000239"/>
    </source>
</evidence>
<dbReference type="AlphaFoldDB" id="Q1R0S8"/>
<dbReference type="Gene3D" id="3.30.70.270">
    <property type="match status" value="1"/>
</dbReference>
<dbReference type="GO" id="GO:0071111">
    <property type="term" value="F:cyclic-guanylate-specific phosphodiesterase activity"/>
    <property type="evidence" value="ECO:0007669"/>
    <property type="project" value="InterPro"/>
</dbReference>
<dbReference type="InterPro" id="IPR029016">
    <property type="entry name" value="GAF-like_dom_sf"/>
</dbReference>
<evidence type="ECO:0000259" key="1">
    <source>
        <dbReference type="PROSITE" id="PS50883"/>
    </source>
</evidence>
<dbReference type="SUPFAM" id="SSF55073">
    <property type="entry name" value="Nucleotide cyclase"/>
    <property type="match status" value="1"/>
</dbReference>
<dbReference type="PANTHER" id="PTHR33121">
    <property type="entry name" value="CYCLIC DI-GMP PHOSPHODIESTERASE PDEF"/>
    <property type="match status" value="1"/>
</dbReference>
<dbReference type="InterPro" id="IPR003018">
    <property type="entry name" value="GAF"/>
</dbReference>
<feature type="domain" description="EAL" evidence="1">
    <location>
        <begin position="345"/>
        <end position="598"/>
    </location>
</feature>
<gene>
    <name evidence="2" type="ordered locus">Csal_0318</name>
</gene>
<dbReference type="KEGG" id="csa:Csal_0318"/>
<proteinExistence type="predicted"/>
<dbReference type="InterPro" id="IPR050706">
    <property type="entry name" value="Cyclic-di-GMP_PDE-like"/>
</dbReference>